<organism evidence="3 4">
    <name type="scientific">Chlorella ohadii</name>
    <dbReference type="NCBI Taxonomy" id="2649997"/>
    <lineage>
        <taxon>Eukaryota</taxon>
        <taxon>Viridiplantae</taxon>
        <taxon>Chlorophyta</taxon>
        <taxon>core chlorophytes</taxon>
        <taxon>Trebouxiophyceae</taxon>
        <taxon>Chlorellales</taxon>
        <taxon>Chlorellaceae</taxon>
        <taxon>Chlorella clade</taxon>
        <taxon>Chlorella</taxon>
    </lineage>
</organism>
<evidence type="ECO:0000256" key="2">
    <source>
        <dbReference type="SAM" id="SignalP"/>
    </source>
</evidence>
<dbReference type="Proteomes" id="UP001205105">
    <property type="component" value="Unassembled WGS sequence"/>
</dbReference>
<comment type="caution">
    <text evidence="3">The sequence shown here is derived from an EMBL/GenBank/DDBJ whole genome shotgun (WGS) entry which is preliminary data.</text>
</comment>
<dbReference type="EMBL" id="JADXDR010000101">
    <property type="protein sequence ID" value="KAI7839432.1"/>
    <property type="molecule type" value="Genomic_DNA"/>
</dbReference>
<gene>
    <name evidence="3" type="ORF">COHA_006833</name>
</gene>
<name>A0AAD5DK13_9CHLO</name>
<keyword evidence="2" id="KW-0732">Signal</keyword>
<feature type="signal peptide" evidence="2">
    <location>
        <begin position="1"/>
        <end position="23"/>
    </location>
</feature>
<evidence type="ECO:0000313" key="3">
    <source>
        <dbReference type="EMBL" id="KAI7839432.1"/>
    </source>
</evidence>
<reference evidence="3" key="1">
    <citation type="submission" date="2020-11" db="EMBL/GenBank/DDBJ databases">
        <title>Chlorella ohadii genome sequencing and assembly.</title>
        <authorList>
            <person name="Murik O."/>
            <person name="Treves H."/>
            <person name="Kedem I."/>
            <person name="Shotland Y."/>
            <person name="Kaplan A."/>
        </authorList>
    </citation>
    <scope>NUCLEOTIDE SEQUENCE</scope>
    <source>
        <strain evidence="3">1</strain>
    </source>
</reference>
<accession>A0AAD5DK13</accession>
<keyword evidence="4" id="KW-1185">Reference proteome</keyword>
<protein>
    <submittedName>
        <fullName evidence="3">Uncharacterized protein</fullName>
    </submittedName>
</protein>
<evidence type="ECO:0000256" key="1">
    <source>
        <dbReference type="SAM" id="MobiDB-lite"/>
    </source>
</evidence>
<feature type="chain" id="PRO_5042210920" evidence="2">
    <location>
        <begin position="24"/>
        <end position="465"/>
    </location>
</feature>
<feature type="region of interest" description="Disordered" evidence="1">
    <location>
        <begin position="36"/>
        <end position="56"/>
    </location>
</feature>
<sequence length="465" mass="51052">MLRATPALILLLCAAAHVRTGMAASAGTAPTGAAGNVAAPATHSHSSGPRGPDYSVTGKPCTYTPAVVPGKTRANTPPNVITACNDTRLSPSQQAACLRCTSIRRRDACLRTTSDTLWAVDKQSCTWVGQQPRDRHAWKPAAKTTEIRYSLGIDVPYLSAMWIDDSTCFVDVRVEIINPVTPKVFPTAWFMAKLFDEGGLATTVTGSYACALANGRMSCEGTIPRPPYMQKGWMLLKREIWTNRLKAVEAWQQIDDDCLSDPPETGVCSALPEPYKYDYILRVTQRPCTRHNSPARRGVTYEEMPFAEAGALMHPGGKTFFVRRQEYWNMEDAASVEWSVRVPRHLNKGLATAPMFVALMDWTVTACNAHPIPCHTRVFGESCTSDDATATTTCVFAADKAIPGTACYGLDCHGRFVFRGTSPDWTVLVVAYQRFTFYYKAEWLLNKSETPPQVVSVKCVASPFA</sequence>
<proteinExistence type="predicted"/>
<evidence type="ECO:0000313" key="4">
    <source>
        <dbReference type="Proteomes" id="UP001205105"/>
    </source>
</evidence>
<dbReference type="AlphaFoldDB" id="A0AAD5DK13"/>